<keyword evidence="4" id="KW-1185">Reference proteome</keyword>
<dbReference type="SUPFAM" id="SSF54523">
    <property type="entry name" value="Pili subunits"/>
    <property type="match status" value="1"/>
</dbReference>
<evidence type="ECO:0000256" key="2">
    <source>
        <dbReference type="SAM" id="MobiDB-lite"/>
    </source>
</evidence>
<dbReference type="AlphaFoldDB" id="A0A4Q7LWB0"/>
<dbReference type="GO" id="GO:0015627">
    <property type="term" value="C:type II protein secretion system complex"/>
    <property type="evidence" value="ECO:0007669"/>
    <property type="project" value="InterPro"/>
</dbReference>
<dbReference type="PRINTS" id="PR00813">
    <property type="entry name" value="BCTERIALGSPG"/>
</dbReference>
<sequence>MRTWPVRTRGFTLIELVVTLALLGVLAMVAAPMAELAVQRSKEQELRSALREIRGALDRHKQAAEQGQIARKPGDSGYPPSLEVLEQGIDLVAKNIGEGETRKLYLLRRVPRDPFADPALPAARTWALRSYDSPPDDPRSGDDVFDVHSKAEGKGLNGVPYNKW</sequence>
<evidence type="ECO:0000313" key="3">
    <source>
        <dbReference type="EMBL" id="RZS58019.1"/>
    </source>
</evidence>
<proteinExistence type="predicted"/>
<comment type="caution">
    <text evidence="3">The sequence shown here is derived from an EMBL/GenBank/DDBJ whole genome shotgun (WGS) entry which is preliminary data.</text>
</comment>
<dbReference type="RefSeq" id="WP_130480219.1">
    <property type="nucleotide sequence ID" value="NZ_SGWV01000007.1"/>
</dbReference>
<feature type="region of interest" description="Disordered" evidence="2">
    <location>
        <begin position="129"/>
        <end position="164"/>
    </location>
</feature>
<dbReference type="OrthoDB" id="9790526at2"/>
<reference evidence="3 4" key="1">
    <citation type="submission" date="2019-02" db="EMBL/GenBank/DDBJ databases">
        <title>Genomic Encyclopedia of Type Strains, Phase IV (KMG-IV): sequencing the most valuable type-strain genomes for metagenomic binning, comparative biology and taxonomic classification.</title>
        <authorList>
            <person name="Goeker M."/>
        </authorList>
    </citation>
    <scope>NUCLEOTIDE SEQUENCE [LARGE SCALE GENOMIC DNA]</scope>
    <source>
        <strain evidence="3 4">DSM 10617</strain>
    </source>
</reference>
<dbReference type="Proteomes" id="UP000293433">
    <property type="component" value="Unassembled WGS sequence"/>
</dbReference>
<dbReference type="GO" id="GO:0015628">
    <property type="term" value="P:protein secretion by the type II secretion system"/>
    <property type="evidence" value="ECO:0007669"/>
    <property type="project" value="InterPro"/>
</dbReference>
<name>A0A4Q7LWB0_9BURK</name>
<gene>
    <name evidence="3" type="ORF">EV685_0296</name>
</gene>
<dbReference type="PROSITE" id="PS00409">
    <property type="entry name" value="PROKAR_NTER_METHYL"/>
    <property type="match status" value="1"/>
</dbReference>
<dbReference type="Gene3D" id="3.30.700.10">
    <property type="entry name" value="Glycoprotein, Type 4 Pilin"/>
    <property type="match status" value="1"/>
</dbReference>
<dbReference type="EMBL" id="SGWV01000007">
    <property type="protein sequence ID" value="RZS58019.1"/>
    <property type="molecule type" value="Genomic_DNA"/>
</dbReference>
<dbReference type="NCBIfam" id="TIGR02532">
    <property type="entry name" value="IV_pilin_GFxxxE"/>
    <property type="match status" value="1"/>
</dbReference>
<accession>A0A4Q7LWB0</accession>
<dbReference type="InterPro" id="IPR000983">
    <property type="entry name" value="Bac_GSPG_pilin"/>
</dbReference>
<evidence type="ECO:0000313" key="4">
    <source>
        <dbReference type="Proteomes" id="UP000293433"/>
    </source>
</evidence>
<protein>
    <submittedName>
        <fullName evidence="3">General secretion pathway protein G</fullName>
    </submittedName>
</protein>
<dbReference type="InterPro" id="IPR012902">
    <property type="entry name" value="N_methyl_site"/>
</dbReference>
<keyword evidence="1" id="KW-0488">Methylation</keyword>
<dbReference type="Pfam" id="PF07963">
    <property type="entry name" value="N_methyl"/>
    <property type="match status" value="1"/>
</dbReference>
<feature type="compositionally biased region" description="Basic and acidic residues" evidence="2">
    <location>
        <begin position="136"/>
        <end position="153"/>
    </location>
</feature>
<evidence type="ECO:0000256" key="1">
    <source>
        <dbReference type="ARBA" id="ARBA00022481"/>
    </source>
</evidence>
<organism evidence="3 4">
    <name type="scientific">Sphaerotilus mobilis</name>
    <dbReference type="NCBI Taxonomy" id="47994"/>
    <lineage>
        <taxon>Bacteria</taxon>
        <taxon>Pseudomonadati</taxon>
        <taxon>Pseudomonadota</taxon>
        <taxon>Betaproteobacteria</taxon>
        <taxon>Burkholderiales</taxon>
        <taxon>Sphaerotilaceae</taxon>
        <taxon>Sphaerotilus</taxon>
    </lineage>
</organism>
<dbReference type="InterPro" id="IPR045584">
    <property type="entry name" value="Pilin-like"/>
</dbReference>